<feature type="compositionally biased region" description="Low complexity" evidence="1">
    <location>
        <begin position="305"/>
        <end position="320"/>
    </location>
</feature>
<reference evidence="3 4" key="1">
    <citation type="submission" date="2022-02" db="EMBL/GenBank/DDBJ databases">
        <title>The car tank lid bacteriome: a reservoir of bacteria with potential in bioremediation of fuel.</title>
        <authorList>
            <person name="Vidal-Verdu A."/>
            <person name="Gomez-Martinez D."/>
            <person name="Latorre-Perez A."/>
            <person name="Pereto J."/>
            <person name="Porcar M."/>
        </authorList>
    </citation>
    <scope>NUCLEOTIDE SEQUENCE [LARGE SCALE GENOMIC DNA]</scope>
    <source>
        <strain evidence="3 4">4D.3</strain>
    </source>
</reference>
<comment type="caution">
    <text evidence="3">The sequence shown here is derived from an EMBL/GenBank/DDBJ whole genome shotgun (WGS) entry which is preliminary data.</text>
</comment>
<feature type="transmembrane region" description="Helical" evidence="2">
    <location>
        <begin position="129"/>
        <end position="148"/>
    </location>
</feature>
<feature type="compositionally biased region" description="Low complexity" evidence="1">
    <location>
        <begin position="251"/>
        <end position="271"/>
    </location>
</feature>
<feature type="compositionally biased region" description="Basic and acidic residues" evidence="1">
    <location>
        <begin position="79"/>
        <end position="93"/>
    </location>
</feature>
<proteinExistence type="predicted"/>
<keyword evidence="2" id="KW-0812">Transmembrane</keyword>
<feature type="region of interest" description="Disordered" evidence="1">
    <location>
        <begin position="198"/>
        <end position="223"/>
    </location>
</feature>
<dbReference type="Proteomes" id="UP001651050">
    <property type="component" value="Unassembled WGS sequence"/>
</dbReference>
<evidence type="ECO:0000256" key="1">
    <source>
        <dbReference type="SAM" id="MobiDB-lite"/>
    </source>
</evidence>
<protein>
    <submittedName>
        <fullName evidence="3">Uncharacterized protein</fullName>
    </submittedName>
</protein>
<accession>A0ABT0J5M6</accession>
<name>A0ABT0J5M6_9MICO</name>
<evidence type="ECO:0000313" key="4">
    <source>
        <dbReference type="Proteomes" id="UP001651050"/>
    </source>
</evidence>
<feature type="region of interest" description="Disordered" evidence="1">
    <location>
        <begin position="57"/>
        <end position="110"/>
    </location>
</feature>
<organism evidence="3 4">
    <name type="scientific">Isoptericola peretonis</name>
    <dbReference type="NCBI Taxonomy" id="2918523"/>
    <lineage>
        <taxon>Bacteria</taxon>
        <taxon>Bacillati</taxon>
        <taxon>Actinomycetota</taxon>
        <taxon>Actinomycetes</taxon>
        <taxon>Micrococcales</taxon>
        <taxon>Promicromonosporaceae</taxon>
        <taxon>Isoptericola</taxon>
    </lineage>
</organism>
<evidence type="ECO:0000256" key="2">
    <source>
        <dbReference type="SAM" id="Phobius"/>
    </source>
</evidence>
<keyword evidence="2" id="KW-0472">Membrane</keyword>
<keyword evidence="2" id="KW-1133">Transmembrane helix</keyword>
<feature type="region of interest" description="Disordered" evidence="1">
    <location>
        <begin position="238"/>
        <end position="332"/>
    </location>
</feature>
<sequence>METSPAGLAVLALFVLWLGFWVPHRLRHRQQLLESRVDDRFSGGLRVLAVAGPGGARGVTTPTGGSVPLLVPGATSDGGRGERPMGLDDDRGASRALTDPRATSREVDRPRESRLALLEQRAARARRRLLLTVLLLLVTAAAWVVVALGPVGWYAGAVPSALLLVVLVLGRVAVLQARRADARWAADRKTARQQATQARALANGGPHAPRNRARVTGHAVRPSTTHTQMIPRVTVAADQHATARADRRASRTTASPAPAVPSVPSASSSRVAVDEARGDESAEPEPAGVRRPTNAGREVFDVGADEPTATPEPVVVVDPGPGAPAGPPPVGSDPWEPVPVPLPTYVTKPAAPRREPRPLAGPTAAGRVPPAPDRGAALAATMHAALGPTATPAGAPDADRAPGTVRATSPGADVSVGDEPRPRTETLGLPLDEILARRRAAG</sequence>
<evidence type="ECO:0000313" key="3">
    <source>
        <dbReference type="EMBL" id="MCK9794763.1"/>
    </source>
</evidence>
<feature type="transmembrane region" description="Helical" evidence="2">
    <location>
        <begin position="154"/>
        <end position="174"/>
    </location>
</feature>
<keyword evidence="4" id="KW-1185">Reference proteome</keyword>
<gene>
    <name evidence="3" type="ORF">M1843_13505</name>
</gene>
<feature type="transmembrane region" description="Helical" evidence="2">
    <location>
        <begin position="6"/>
        <end position="23"/>
    </location>
</feature>
<feature type="compositionally biased region" description="Pro residues" evidence="1">
    <location>
        <begin position="321"/>
        <end position="332"/>
    </location>
</feature>
<dbReference type="EMBL" id="JALQCY010000004">
    <property type="protein sequence ID" value="MCK9794763.1"/>
    <property type="molecule type" value="Genomic_DNA"/>
</dbReference>
<feature type="compositionally biased region" description="Low complexity" evidence="1">
    <location>
        <begin position="376"/>
        <end position="404"/>
    </location>
</feature>
<dbReference type="RefSeq" id="WP_416344626.1">
    <property type="nucleotide sequence ID" value="NZ_JALQCY010000004.1"/>
</dbReference>
<feature type="region of interest" description="Disordered" evidence="1">
    <location>
        <begin position="346"/>
        <end position="442"/>
    </location>
</feature>